<feature type="transmembrane region" description="Helical" evidence="10">
    <location>
        <begin position="455"/>
        <end position="475"/>
    </location>
</feature>
<dbReference type="InterPro" id="IPR017871">
    <property type="entry name" value="ABC_transporter-like_CS"/>
</dbReference>
<dbReference type="SMART" id="SM00382">
    <property type="entry name" value="AAA"/>
    <property type="match status" value="1"/>
</dbReference>
<keyword evidence="6" id="KW-0067">ATP-binding</keyword>
<keyword evidence="7 10" id="KW-1133">Transmembrane helix</keyword>
<proteinExistence type="inferred from homology"/>
<dbReference type="InterPro" id="IPR003439">
    <property type="entry name" value="ABC_transporter-like_ATP-bd"/>
</dbReference>
<dbReference type="InterPro" id="IPR050352">
    <property type="entry name" value="ABCG_transporters"/>
</dbReference>
<dbReference type="Proteomes" id="UP001142055">
    <property type="component" value="Chromosome 1"/>
</dbReference>
<organism evidence="12 13">
    <name type="scientific">Blomia tropicalis</name>
    <name type="common">Mite</name>
    <dbReference type="NCBI Taxonomy" id="40697"/>
    <lineage>
        <taxon>Eukaryota</taxon>
        <taxon>Metazoa</taxon>
        <taxon>Ecdysozoa</taxon>
        <taxon>Arthropoda</taxon>
        <taxon>Chelicerata</taxon>
        <taxon>Arachnida</taxon>
        <taxon>Acari</taxon>
        <taxon>Acariformes</taxon>
        <taxon>Sarcoptiformes</taxon>
        <taxon>Astigmata</taxon>
        <taxon>Glycyphagoidea</taxon>
        <taxon>Echimyopodidae</taxon>
        <taxon>Blomia</taxon>
    </lineage>
</organism>
<dbReference type="GO" id="GO:0005524">
    <property type="term" value="F:ATP binding"/>
    <property type="evidence" value="ECO:0007669"/>
    <property type="project" value="UniProtKB-KW"/>
</dbReference>
<feature type="domain" description="ABC transporter" evidence="11">
    <location>
        <begin position="89"/>
        <end position="379"/>
    </location>
</feature>
<dbReference type="EMBL" id="JAPWDV010000001">
    <property type="protein sequence ID" value="KAJ6223012.1"/>
    <property type="molecule type" value="Genomic_DNA"/>
</dbReference>
<evidence type="ECO:0000313" key="13">
    <source>
        <dbReference type="Proteomes" id="UP001142055"/>
    </source>
</evidence>
<evidence type="ECO:0000256" key="5">
    <source>
        <dbReference type="ARBA" id="ARBA00022741"/>
    </source>
</evidence>
<dbReference type="GO" id="GO:0140359">
    <property type="term" value="F:ABC-type transporter activity"/>
    <property type="evidence" value="ECO:0007669"/>
    <property type="project" value="InterPro"/>
</dbReference>
<keyword evidence="8 10" id="KW-0472">Membrane</keyword>
<name>A0A9Q0MCE2_BLOTA</name>
<dbReference type="InterPro" id="IPR013525">
    <property type="entry name" value="ABC2_TM"/>
</dbReference>
<dbReference type="AlphaFoldDB" id="A0A9Q0MCE2"/>
<comment type="subcellular location">
    <subcellularLocation>
        <location evidence="1">Membrane</location>
        <topology evidence="1">Multi-pass membrane protein</topology>
    </subcellularLocation>
</comment>
<dbReference type="Pfam" id="PF19055">
    <property type="entry name" value="ABC2_membrane_7"/>
    <property type="match status" value="1"/>
</dbReference>
<evidence type="ECO:0000256" key="6">
    <source>
        <dbReference type="ARBA" id="ARBA00022840"/>
    </source>
</evidence>
<evidence type="ECO:0000256" key="2">
    <source>
        <dbReference type="ARBA" id="ARBA00005814"/>
    </source>
</evidence>
<evidence type="ECO:0000313" key="12">
    <source>
        <dbReference type="EMBL" id="KAJ6223012.1"/>
    </source>
</evidence>
<dbReference type="GO" id="GO:0005886">
    <property type="term" value="C:plasma membrane"/>
    <property type="evidence" value="ECO:0007669"/>
    <property type="project" value="TreeGrafter"/>
</dbReference>
<feature type="region of interest" description="Disordered" evidence="9">
    <location>
        <begin position="60"/>
        <end position="83"/>
    </location>
</feature>
<dbReference type="GO" id="GO:0016887">
    <property type="term" value="F:ATP hydrolysis activity"/>
    <property type="evidence" value="ECO:0007669"/>
    <property type="project" value="InterPro"/>
</dbReference>
<feature type="transmembrane region" description="Helical" evidence="10">
    <location>
        <begin position="572"/>
        <end position="590"/>
    </location>
</feature>
<comment type="similarity">
    <text evidence="2">Belongs to the ABC transporter superfamily. ABCG family. Eye pigment precursor importer (TC 3.A.1.204) subfamily.</text>
</comment>
<dbReference type="InterPro" id="IPR043926">
    <property type="entry name" value="ABCG_dom"/>
</dbReference>
<comment type="caution">
    <text evidence="12">The sequence shown here is derived from an EMBL/GenBank/DDBJ whole genome shotgun (WGS) entry which is preliminary data.</text>
</comment>
<reference evidence="12" key="1">
    <citation type="submission" date="2022-12" db="EMBL/GenBank/DDBJ databases">
        <title>Genome assemblies of Blomia tropicalis.</title>
        <authorList>
            <person name="Cui Y."/>
        </authorList>
    </citation>
    <scope>NUCLEOTIDE SEQUENCE</scope>
    <source>
        <tissue evidence="12">Adult mites</tissue>
    </source>
</reference>
<dbReference type="Pfam" id="PF00005">
    <property type="entry name" value="ABC_tran"/>
    <property type="match status" value="1"/>
</dbReference>
<feature type="transmembrane region" description="Helical" evidence="10">
    <location>
        <begin position="626"/>
        <end position="646"/>
    </location>
</feature>
<keyword evidence="3" id="KW-0813">Transport</keyword>
<evidence type="ECO:0000256" key="7">
    <source>
        <dbReference type="ARBA" id="ARBA00022989"/>
    </source>
</evidence>
<feature type="transmembrane region" description="Helical" evidence="10">
    <location>
        <begin position="597"/>
        <end position="620"/>
    </location>
</feature>
<keyword evidence="13" id="KW-1185">Reference proteome</keyword>
<keyword evidence="4 10" id="KW-0812">Transmembrane</keyword>
<dbReference type="OMA" id="WWKQFWL"/>
<evidence type="ECO:0000256" key="9">
    <source>
        <dbReference type="SAM" id="MobiDB-lite"/>
    </source>
</evidence>
<dbReference type="Pfam" id="PF01061">
    <property type="entry name" value="ABC2_membrane"/>
    <property type="match status" value="1"/>
</dbReference>
<evidence type="ECO:0000259" key="11">
    <source>
        <dbReference type="PROSITE" id="PS50893"/>
    </source>
</evidence>
<dbReference type="InterPro" id="IPR027417">
    <property type="entry name" value="P-loop_NTPase"/>
</dbReference>
<protein>
    <recommendedName>
        <fullName evidence="11">ABC transporter domain-containing protein</fullName>
    </recommendedName>
</protein>
<evidence type="ECO:0000256" key="1">
    <source>
        <dbReference type="ARBA" id="ARBA00004141"/>
    </source>
</evidence>
<evidence type="ECO:0000256" key="4">
    <source>
        <dbReference type="ARBA" id="ARBA00022692"/>
    </source>
</evidence>
<keyword evidence="5" id="KW-0547">Nucleotide-binding</keyword>
<dbReference type="InterPro" id="IPR003593">
    <property type="entry name" value="AAA+_ATPase"/>
</dbReference>
<dbReference type="PANTHER" id="PTHR48041:SF78">
    <property type="entry name" value="ABC TRANSPORTER EXPRESSED IN TRACHEA, ISOFORM A"/>
    <property type="match status" value="1"/>
</dbReference>
<feature type="transmembrane region" description="Helical" evidence="10">
    <location>
        <begin position="516"/>
        <end position="538"/>
    </location>
</feature>
<evidence type="ECO:0000256" key="3">
    <source>
        <dbReference type="ARBA" id="ARBA00022448"/>
    </source>
</evidence>
<dbReference type="PROSITE" id="PS00211">
    <property type="entry name" value="ABC_TRANSPORTER_1"/>
    <property type="match status" value="1"/>
</dbReference>
<dbReference type="PANTHER" id="PTHR48041">
    <property type="entry name" value="ABC TRANSPORTER G FAMILY MEMBER 28"/>
    <property type="match status" value="1"/>
</dbReference>
<evidence type="ECO:0000256" key="8">
    <source>
        <dbReference type="ARBA" id="ARBA00023136"/>
    </source>
</evidence>
<accession>A0A9Q0MCE2</accession>
<sequence length="687" mass="76713">MSINEIDANGLQKETVLNVEDNELNTTVNDGTVREQPNNEPVQLNAGNLLNNIRVASARQGSGKEKGQLIPNGEATETNNGSGTKHIVVSWRDLTYSIERSQFTPGNCFTADNGRSMFHKTKRTILKGINGKFLTGHLTAVMGPSGSGKSTMLECIVGFRKRGLSGDIRLSSDTEQPVKVALINQSDYLIESFTVREMLVYASRLKNYDEKNSEEARVEEIVVSNSENNLNSADTSSKGNLLEVEKTKNYHQRLALSVIHQLGLDVCIDTQAGSCSGGQKKRISIALEMISRPNILILDEPTSGLDSSACFQTVSVMERLSKTETHPVAVVCTIHQPSARVFHLFDHVYVISHNGNCIYEGSPSEMLDRLKSVDLHCPQFHNPADYIAEVASGEHGADAIERLIDLKRRQDSTLTEQQGSDKSLSQYSGMQSYPTMLHIWILFQRTTKHILRDPMLNTLRFLSHLMTAIFIGLLYGQTIGKPSLCPPLESPLNDLENFPAYRLKYQEETVTSTENLAFIFFTLMFVMFGSMMPTIMTFPANLSNIRKEKINGWYSVATYYLALSIAEIPFQIIYPIIFCIVAYIMTGQLIETERILYFLLINVITAFVSQSLGLLLGAIFMEDASAAVFLGPISTVPIMLFGGFFVRISTIPWYLRHFSYLSYIRYAFEASLVAVYGLHRCQVDPKC</sequence>
<dbReference type="Gene3D" id="3.40.50.300">
    <property type="entry name" value="P-loop containing nucleotide triphosphate hydrolases"/>
    <property type="match status" value="1"/>
</dbReference>
<dbReference type="SUPFAM" id="SSF52540">
    <property type="entry name" value="P-loop containing nucleoside triphosphate hydrolases"/>
    <property type="match status" value="1"/>
</dbReference>
<gene>
    <name evidence="12" type="ORF">RDWZM_001557</name>
</gene>
<dbReference type="PROSITE" id="PS50893">
    <property type="entry name" value="ABC_TRANSPORTER_2"/>
    <property type="match status" value="1"/>
</dbReference>
<evidence type="ECO:0000256" key="10">
    <source>
        <dbReference type="SAM" id="Phobius"/>
    </source>
</evidence>